<keyword evidence="2" id="KW-1185">Reference proteome</keyword>
<evidence type="ECO:0000313" key="2">
    <source>
        <dbReference type="Proteomes" id="UP000216052"/>
    </source>
</evidence>
<organism evidence="1 2">
    <name type="scientific">Sporomusa acidovorans (strain ATCC 49682 / DSM 3132 / Mol)</name>
    <dbReference type="NCBI Taxonomy" id="1123286"/>
    <lineage>
        <taxon>Bacteria</taxon>
        <taxon>Bacillati</taxon>
        <taxon>Bacillota</taxon>
        <taxon>Negativicutes</taxon>
        <taxon>Selenomonadales</taxon>
        <taxon>Sporomusaceae</taxon>
        <taxon>Sporomusa</taxon>
    </lineage>
</organism>
<protein>
    <submittedName>
        <fullName evidence="1">Uncharacterized protein</fullName>
    </submittedName>
</protein>
<sequence length="86" mass="10167">MGITLLILETVINYMAKLNLCIYYVFNGDFEQALKNIDFQWILFYPAIWSFSMWQAYDYAVAIKTYHEFSGMPKQQRVIMLVHLSG</sequence>
<evidence type="ECO:0000313" key="1">
    <source>
        <dbReference type="EMBL" id="XFO74758.1"/>
    </source>
</evidence>
<accession>A0ABZ3J9M7</accession>
<proteinExistence type="predicted"/>
<gene>
    <name evidence="1" type="ORF">SPACI_048690</name>
</gene>
<name>A0ABZ3J9M7_SPOA4</name>
<dbReference type="Proteomes" id="UP000216052">
    <property type="component" value="Chromosome"/>
</dbReference>
<dbReference type="EMBL" id="CP155571">
    <property type="protein sequence ID" value="XFO74758.1"/>
    <property type="molecule type" value="Genomic_DNA"/>
</dbReference>
<reference evidence="1" key="1">
    <citation type="submission" date="2024-05" db="EMBL/GenBank/DDBJ databases">
        <title>Isolation and characterization of Sporomusa carbonis sp. nov., a carboxydotrophic hydrogenogen in the genus of Sporomusa isolated from a charcoal burning pile.</title>
        <authorList>
            <person name="Boeer T."/>
            <person name="Rosenbaum F."/>
            <person name="Eysell L."/>
            <person name="Mueller V."/>
            <person name="Daniel R."/>
            <person name="Poehlein A."/>
        </authorList>
    </citation>
    <scope>NUCLEOTIDE SEQUENCE [LARGE SCALE GENOMIC DNA]</scope>
    <source>
        <strain evidence="1">DSM 3132</strain>
    </source>
</reference>